<keyword evidence="2" id="KW-1185">Reference proteome</keyword>
<evidence type="ECO:0000313" key="2">
    <source>
        <dbReference type="Proteomes" id="UP000242664"/>
    </source>
</evidence>
<organism evidence="1 2">
    <name type="scientific">Vibrio antiquarius (strain Ex25)</name>
    <dbReference type="NCBI Taxonomy" id="150340"/>
    <lineage>
        <taxon>Bacteria</taxon>
        <taxon>Pseudomonadati</taxon>
        <taxon>Pseudomonadota</taxon>
        <taxon>Gammaproteobacteria</taxon>
        <taxon>Vibrionales</taxon>
        <taxon>Vibrionaceae</taxon>
        <taxon>Vibrio</taxon>
        <taxon>Vibrio diabolicus subgroup</taxon>
    </lineage>
</organism>
<accession>A0ABM9WXG1</accession>
<evidence type="ECO:0000313" key="1">
    <source>
        <dbReference type="EMBL" id="EDN58062.1"/>
    </source>
</evidence>
<gene>
    <name evidence="1" type="ORF">VEx25_B0122</name>
</gene>
<sequence>MKPHGTANAAENGLTTPKKRFWKTHFTVRTFNKVTETKWNLQHQRKRHFSE</sequence>
<proteinExistence type="predicted"/>
<name>A0ABM9WXG1_VIBAE</name>
<dbReference type="EMBL" id="DS267811">
    <property type="protein sequence ID" value="EDN58062.1"/>
    <property type="molecule type" value="Genomic_DNA"/>
</dbReference>
<dbReference type="Proteomes" id="UP000242664">
    <property type="component" value="Unassembled WGS sequence"/>
</dbReference>
<reference evidence="2" key="1">
    <citation type="submission" date="2006-10" db="EMBL/GenBank/DDBJ databases">
        <authorList>
            <person name="Heidelberg J."/>
            <person name="Sebastian Y."/>
        </authorList>
    </citation>
    <scope>NUCLEOTIDE SEQUENCE [LARGE SCALE GENOMIC DNA]</scope>
    <source>
        <strain evidence="2">EX25</strain>
    </source>
</reference>
<protein>
    <submittedName>
        <fullName evidence="1">Uncharacterized protein</fullName>
    </submittedName>
</protein>